<dbReference type="GO" id="GO:1990404">
    <property type="term" value="F:NAD+-protein mono-ADP-ribosyltransferase activity"/>
    <property type="evidence" value="ECO:0007669"/>
    <property type="project" value="TreeGrafter"/>
</dbReference>
<evidence type="ECO:0000313" key="13">
    <source>
        <dbReference type="Proteomes" id="UP001431209"/>
    </source>
</evidence>
<keyword evidence="2 7" id="KW-0328">Glycosyltransferase</keyword>
<name>A0AAW2YK98_9EUKA</name>
<dbReference type="InterPro" id="IPR036616">
    <property type="entry name" value="Poly(ADP-ribose)pol_reg_dom_sf"/>
</dbReference>
<keyword evidence="3 7" id="KW-0808">Transferase</keyword>
<dbReference type="Gene3D" id="1.20.142.10">
    <property type="entry name" value="Poly(ADP-ribose) polymerase, regulatory domain"/>
    <property type="match status" value="1"/>
</dbReference>
<keyword evidence="6" id="KW-0539">Nucleus</keyword>
<evidence type="ECO:0000256" key="6">
    <source>
        <dbReference type="ARBA" id="ARBA00023242"/>
    </source>
</evidence>
<feature type="domain" description="PARP alpha-helical" evidence="10">
    <location>
        <begin position="284"/>
        <end position="443"/>
    </location>
</feature>
<dbReference type="SUPFAM" id="SSF142921">
    <property type="entry name" value="WGR domain-like"/>
    <property type="match status" value="1"/>
</dbReference>
<comment type="caution">
    <text evidence="12">The sequence shown here is derived from an EMBL/GenBank/DDBJ whole genome shotgun (WGS) entry which is preliminary data.</text>
</comment>
<feature type="domain" description="PARP catalytic" evidence="9">
    <location>
        <begin position="453"/>
        <end position="675"/>
    </location>
</feature>
<dbReference type="InterPro" id="IPR004102">
    <property type="entry name" value="Poly(ADP-ribose)pol_reg_dom"/>
</dbReference>
<feature type="non-terminal residue" evidence="12">
    <location>
        <position position="675"/>
    </location>
</feature>
<dbReference type="InterPro" id="IPR012317">
    <property type="entry name" value="Poly(ADP-ribose)pol_cat_dom"/>
</dbReference>
<dbReference type="Gene3D" id="2.20.140.10">
    <property type="entry name" value="WGR domain"/>
    <property type="match status" value="1"/>
</dbReference>
<gene>
    <name evidence="12" type="ORF">AKO1_005714</name>
</gene>
<dbReference type="GO" id="GO:0016779">
    <property type="term" value="F:nucleotidyltransferase activity"/>
    <property type="evidence" value="ECO:0007669"/>
    <property type="project" value="UniProtKB-KW"/>
</dbReference>
<dbReference type="GO" id="GO:0005730">
    <property type="term" value="C:nucleolus"/>
    <property type="evidence" value="ECO:0007669"/>
    <property type="project" value="TreeGrafter"/>
</dbReference>
<dbReference type="CDD" id="cd07997">
    <property type="entry name" value="WGR_PARP"/>
    <property type="match status" value="1"/>
</dbReference>
<dbReference type="EC" id="2.4.2.-" evidence="7"/>
<evidence type="ECO:0000256" key="1">
    <source>
        <dbReference type="ARBA" id="ARBA00004123"/>
    </source>
</evidence>
<protein>
    <recommendedName>
        <fullName evidence="7">Poly [ADP-ribose] polymerase</fullName>
        <shortName evidence="7">PARP</shortName>
        <ecNumber evidence="7">2.4.2.-</ecNumber>
    </recommendedName>
</protein>
<dbReference type="SUPFAM" id="SSF47587">
    <property type="entry name" value="Domain of poly(ADP-ribose) polymerase"/>
    <property type="match status" value="1"/>
</dbReference>
<feature type="domain" description="WGR" evidence="11">
    <location>
        <begin position="157"/>
        <end position="261"/>
    </location>
</feature>
<evidence type="ECO:0000259" key="9">
    <source>
        <dbReference type="PROSITE" id="PS51059"/>
    </source>
</evidence>
<dbReference type="Proteomes" id="UP001431209">
    <property type="component" value="Unassembled WGS sequence"/>
</dbReference>
<dbReference type="InterPro" id="IPR036770">
    <property type="entry name" value="Ankyrin_rpt-contain_sf"/>
</dbReference>
<evidence type="ECO:0000313" key="12">
    <source>
        <dbReference type="EMBL" id="KAL0477441.1"/>
    </source>
</evidence>
<dbReference type="PANTHER" id="PTHR10459:SF108">
    <property type="entry name" value="POLY [ADP-RIBOSE] POLYMERASE"/>
    <property type="match status" value="1"/>
</dbReference>
<dbReference type="InterPro" id="IPR036930">
    <property type="entry name" value="WGR_dom_sf"/>
</dbReference>
<feature type="non-terminal residue" evidence="12">
    <location>
        <position position="1"/>
    </location>
</feature>
<keyword evidence="8" id="KW-0175">Coiled coil</keyword>
<dbReference type="PANTHER" id="PTHR10459">
    <property type="entry name" value="DNA LIGASE"/>
    <property type="match status" value="1"/>
</dbReference>
<dbReference type="InterPro" id="IPR050800">
    <property type="entry name" value="ARTD/PARP"/>
</dbReference>
<dbReference type="Pfam" id="PF00644">
    <property type="entry name" value="PARP"/>
    <property type="match status" value="1"/>
</dbReference>
<dbReference type="SUPFAM" id="SSF48403">
    <property type="entry name" value="Ankyrin repeat"/>
    <property type="match status" value="1"/>
</dbReference>
<comment type="subcellular location">
    <subcellularLocation>
        <location evidence="1">Nucleus</location>
    </subcellularLocation>
</comment>
<dbReference type="Pfam" id="PF02877">
    <property type="entry name" value="PARP_reg"/>
    <property type="match status" value="1"/>
</dbReference>
<dbReference type="AlphaFoldDB" id="A0AAW2YK98"/>
<keyword evidence="13" id="KW-1185">Reference proteome</keyword>
<accession>A0AAW2YK98</accession>
<dbReference type="InterPro" id="IPR008893">
    <property type="entry name" value="WGR_domain"/>
</dbReference>
<dbReference type="GO" id="GO:0070212">
    <property type="term" value="P:protein poly-ADP-ribosylation"/>
    <property type="evidence" value="ECO:0007669"/>
    <property type="project" value="TreeGrafter"/>
</dbReference>
<dbReference type="GO" id="GO:0006302">
    <property type="term" value="P:double-strand break repair"/>
    <property type="evidence" value="ECO:0007669"/>
    <property type="project" value="TreeGrafter"/>
</dbReference>
<dbReference type="EMBL" id="JAOPGA020000178">
    <property type="protein sequence ID" value="KAL0477441.1"/>
    <property type="molecule type" value="Genomic_DNA"/>
</dbReference>
<dbReference type="SUPFAM" id="SSF56399">
    <property type="entry name" value="ADP-ribosylation"/>
    <property type="match status" value="1"/>
</dbReference>
<dbReference type="GO" id="GO:0003950">
    <property type="term" value="F:NAD+ poly-ADP-ribosyltransferase activity"/>
    <property type="evidence" value="ECO:0007669"/>
    <property type="project" value="UniProtKB-UniRule"/>
</dbReference>
<evidence type="ECO:0000256" key="8">
    <source>
        <dbReference type="SAM" id="Coils"/>
    </source>
</evidence>
<dbReference type="PROSITE" id="PS51059">
    <property type="entry name" value="PARP_CATALYTIC"/>
    <property type="match status" value="1"/>
</dbReference>
<organism evidence="12 13">
    <name type="scientific">Acrasis kona</name>
    <dbReference type="NCBI Taxonomy" id="1008807"/>
    <lineage>
        <taxon>Eukaryota</taxon>
        <taxon>Discoba</taxon>
        <taxon>Heterolobosea</taxon>
        <taxon>Tetramitia</taxon>
        <taxon>Eutetramitia</taxon>
        <taxon>Acrasidae</taxon>
        <taxon>Acrasis</taxon>
    </lineage>
</organism>
<dbReference type="Pfam" id="PF05406">
    <property type="entry name" value="WGR"/>
    <property type="match status" value="1"/>
</dbReference>
<dbReference type="PROSITE" id="PS51060">
    <property type="entry name" value="PARP_ALPHA_HD"/>
    <property type="match status" value="1"/>
</dbReference>
<sequence length="675" mass="77437">TLLLTNRADVNVPDENNVTPFEYVIQHPLFGSFDNSTIIDLMMKHGADVDRVDDQQRTPLYYASLRMDNVLTYSLLNVGMAKFDQKVVESARKDLDKYRTETLHLTEPESVQKHRSVINVDQDADETRERLEEEREKKLKSQKLHFAIDKQVNMAATTEVYSDPTTGELYDIMLQKTQIDWGANGCNNFYKMQILFNPLQPHLYVLWNRWGRVGDQGQHQRTAYSAAEEVVTEFKKIFKSKTKNEWSHRGGDQFVKQPGMYSIVDVRCHIEVDDLLNNIQWDAPEVAQKTVVSDTSLVKAIKKFCDTDLLKKYTTQKCGSAILGDLKKDAVKKGLDLLNKILADIKELNDGVLVEEENKGDAMEVDGEGFNNQEPKRRELNPTERREKFDQLTEKSNQFYTMVPHAEFTNSAFIPITNADQVAKKKAMLAKLLDLQIAKKIIFAAQNRVKDVNPIDYVYFAFNSHFARVQDADPDFEMIRKYISNTSTTARIKSIFRVVRHVEQERYKPFESDKNRMLLWHGSSASNYLSILSSGLRIAPPEAPVSGYMFGKGVYFSDVFKKSESYCHAHMFNGRAYLMLCEVALGDMSNQYNANYMETPQPGTLSTKGLGRNAPDYTKPSFVMYDGVKVPLQEVVQDDTGNYTRKYSLNYNEYIVYNEAQVKIRYLIQVKNGPS</sequence>
<dbReference type="PROSITE" id="PS51977">
    <property type="entry name" value="WGR"/>
    <property type="match status" value="1"/>
</dbReference>
<dbReference type="SMART" id="SM00773">
    <property type="entry name" value="WGR"/>
    <property type="match status" value="1"/>
</dbReference>
<reference evidence="12 13" key="1">
    <citation type="submission" date="2024-03" db="EMBL/GenBank/DDBJ databases">
        <title>The Acrasis kona genome and developmental transcriptomes reveal deep origins of eukaryotic multicellular pathways.</title>
        <authorList>
            <person name="Sheikh S."/>
            <person name="Fu C.-J."/>
            <person name="Brown M.W."/>
            <person name="Baldauf S.L."/>
        </authorList>
    </citation>
    <scope>NUCLEOTIDE SEQUENCE [LARGE SCALE GENOMIC DNA]</scope>
    <source>
        <strain evidence="12 13">ATCC MYA-3509</strain>
    </source>
</reference>
<feature type="coiled-coil region" evidence="8">
    <location>
        <begin position="117"/>
        <end position="144"/>
    </location>
</feature>
<keyword evidence="4" id="KW-0548">Nucleotidyltransferase</keyword>
<evidence type="ECO:0000256" key="2">
    <source>
        <dbReference type="ARBA" id="ARBA00022676"/>
    </source>
</evidence>
<keyword evidence="5 7" id="KW-0520">NAD</keyword>
<evidence type="ECO:0000256" key="5">
    <source>
        <dbReference type="ARBA" id="ARBA00023027"/>
    </source>
</evidence>
<evidence type="ECO:0000256" key="4">
    <source>
        <dbReference type="ARBA" id="ARBA00022695"/>
    </source>
</evidence>
<evidence type="ECO:0000259" key="10">
    <source>
        <dbReference type="PROSITE" id="PS51060"/>
    </source>
</evidence>
<evidence type="ECO:0000256" key="7">
    <source>
        <dbReference type="RuleBase" id="RU362114"/>
    </source>
</evidence>
<evidence type="ECO:0000256" key="3">
    <source>
        <dbReference type="ARBA" id="ARBA00022679"/>
    </source>
</evidence>
<dbReference type="CDD" id="cd01437">
    <property type="entry name" value="parp_like"/>
    <property type="match status" value="1"/>
</dbReference>
<evidence type="ECO:0000259" key="11">
    <source>
        <dbReference type="PROSITE" id="PS51977"/>
    </source>
</evidence>
<proteinExistence type="predicted"/>
<dbReference type="Gene3D" id="3.90.228.10">
    <property type="match status" value="1"/>
</dbReference>
<dbReference type="Gene3D" id="1.25.40.20">
    <property type="entry name" value="Ankyrin repeat-containing domain"/>
    <property type="match status" value="1"/>
</dbReference>